<evidence type="ECO:0000313" key="7">
    <source>
        <dbReference type="EMBL" id="SDE68331.1"/>
    </source>
</evidence>
<sequence>MNFSTETQTLIEGLIDWFQVILTIDFARYLFGAGGVFLLTLLGRQWLATRKIRTKSPRRRQMMREFRASLITVFVFGVVGLSTKFGLEAGWMEIYGDIDDYGWGYFAFSLIAIIILHDAYFYWTHRLMHLKGMMKHIHWLHHRSHNPSPWASYSFDMPEAAVHALFVPLALLLLPMHGLAMWLFLGHMIIRNAMGHSGYELFPRRWAVHPLLGWLTLVTHHDMHHANGNYNFGLYFSWWDRLMGTEHPDYLARVTGDPDRCRAPLGVTGAKENA</sequence>
<dbReference type="GO" id="GO:0005506">
    <property type="term" value="F:iron ion binding"/>
    <property type="evidence" value="ECO:0007669"/>
    <property type="project" value="InterPro"/>
</dbReference>
<dbReference type="Pfam" id="PF04116">
    <property type="entry name" value="FA_hydroxylase"/>
    <property type="match status" value="1"/>
</dbReference>
<dbReference type="AlphaFoldDB" id="A0A1G7EXF0"/>
<dbReference type="EMBL" id="FNAK01000009">
    <property type="protein sequence ID" value="SDE68331.1"/>
    <property type="molecule type" value="Genomic_DNA"/>
</dbReference>
<keyword evidence="4 5" id="KW-0472">Membrane</keyword>
<keyword evidence="2 5" id="KW-0812">Transmembrane</keyword>
<reference evidence="7 8" key="1">
    <citation type="submission" date="2016-10" db="EMBL/GenBank/DDBJ databases">
        <authorList>
            <person name="de Groot N.N."/>
        </authorList>
    </citation>
    <scope>NUCLEOTIDE SEQUENCE [LARGE SCALE GENOMIC DNA]</scope>
    <source>
        <strain evidence="7 8">CGMCC 1.9109</strain>
    </source>
</reference>
<dbReference type="RefSeq" id="WP_074519548.1">
    <property type="nucleotide sequence ID" value="NZ_FNAK01000009.1"/>
</dbReference>
<dbReference type="InterPro" id="IPR050307">
    <property type="entry name" value="Sterol_Desaturase_Related"/>
</dbReference>
<dbReference type="GO" id="GO:0016020">
    <property type="term" value="C:membrane"/>
    <property type="evidence" value="ECO:0007669"/>
    <property type="project" value="UniProtKB-SubCell"/>
</dbReference>
<dbReference type="PANTHER" id="PTHR11863">
    <property type="entry name" value="STEROL DESATURASE"/>
    <property type="match status" value="1"/>
</dbReference>
<organism evidence="7 8">
    <name type="scientific">Kordiimonas lacus</name>
    <dbReference type="NCBI Taxonomy" id="637679"/>
    <lineage>
        <taxon>Bacteria</taxon>
        <taxon>Pseudomonadati</taxon>
        <taxon>Pseudomonadota</taxon>
        <taxon>Alphaproteobacteria</taxon>
        <taxon>Kordiimonadales</taxon>
        <taxon>Kordiimonadaceae</taxon>
        <taxon>Kordiimonas</taxon>
    </lineage>
</organism>
<evidence type="ECO:0000313" key="8">
    <source>
        <dbReference type="Proteomes" id="UP000183685"/>
    </source>
</evidence>
<accession>A0A1G7EXF0</accession>
<feature type="transmembrane region" description="Helical" evidence="5">
    <location>
        <begin position="102"/>
        <end position="123"/>
    </location>
</feature>
<dbReference type="Proteomes" id="UP000183685">
    <property type="component" value="Unassembled WGS sequence"/>
</dbReference>
<evidence type="ECO:0000256" key="4">
    <source>
        <dbReference type="ARBA" id="ARBA00023136"/>
    </source>
</evidence>
<evidence type="ECO:0000259" key="6">
    <source>
        <dbReference type="Pfam" id="PF04116"/>
    </source>
</evidence>
<protein>
    <submittedName>
        <fullName evidence="7">Sterol desaturase/sphingolipid hydroxylase, fatty acid hydroxylase superfamily</fullName>
    </submittedName>
</protein>
<evidence type="ECO:0000256" key="5">
    <source>
        <dbReference type="SAM" id="Phobius"/>
    </source>
</evidence>
<keyword evidence="8" id="KW-1185">Reference proteome</keyword>
<dbReference type="InterPro" id="IPR006694">
    <property type="entry name" value="Fatty_acid_hydroxylase"/>
</dbReference>
<evidence type="ECO:0000256" key="3">
    <source>
        <dbReference type="ARBA" id="ARBA00022989"/>
    </source>
</evidence>
<dbReference type="STRING" id="637679.GCA_001550055_01499"/>
<evidence type="ECO:0000256" key="2">
    <source>
        <dbReference type="ARBA" id="ARBA00022692"/>
    </source>
</evidence>
<keyword evidence="3 5" id="KW-1133">Transmembrane helix</keyword>
<gene>
    <name evidence="7" type="ORF">SAMN04488071_3527</name>
</gene>
<name>A0A1G7EXF0_9PROT</name>
<dbReference type="GO" id="GO:0008610">
    <property type="term" value="P:lipid biosynthetic process"/>
    <property type="evidence" value="ECO:0007669"/>
    <property type="project" value="InterPro"/>
</dbReference>
<evidence type="ECO:0000256" key="1">
    <source>
        <dbReference type="ARBA" id="ARBA00004370"/>
    </source>
</evidence>
<proteinExistence type="predicted"/>
<comment type="subcellular location">
    <subcellularLocation>
        <location evidence="1">Membrane</location>
    </subcellularLocation>
</comment>
<feature type="transmembrane region" description="Helical" evidence="5">
    <location>
        <begin position="26"/>
        <end position="47"/>
    </location>
</feature>
<dbReference type="GO" id="GO:0016491">
    <property type="term" value="F:oxidoreductase activity"/>
    <property type="evidence" value="ECO:0007669"/>
    <property type="project" value="InterPro"/>
</dbReference>
<feature type="transmembrane region" description="Helical" evidence="5">
    <location>
        <begin position="68"/>
        <end position="87"/>
    </location>
</feature>
<feature type="transmembrane region" description="Helical" evidence="5">
    <location>
        <begin position="160"/>
        <end position="185"/>
    </location>
</feature>
<feature type="domain" description="Fatty acid hydroxylase" evidence="6">
    <location>
        <begin position="111"/>
        <end position="245"/>
    </location>
</feature>